<reference evidence="2 3" key="1">
    <citation type="journal article" date="2019" name="Int. J. Syst. Evol. Microbiol.">
        <title>The Global Catalogue of Microorganisms (GCM) 10K type strain sequencing project: providing services to taxonomists for standard genome sequencing and annotation.</title>
        <authorList>
            <consortium name="The Broad Institute Genomics Platform"/>
            <consortium name="The Broad Institute Genome Sequencing Center for Infectious Disease"/>
            <person name="Wu L."/>
            <person name="Ma J."/>
        </authorList>
    </citation>
    <scope>NUCLEOTIDE SEQUENCE [LARGE SCALE GENOMIC DNA]</scope>
    <source>
        <strain evidence="2 3">CGMCC 1.12543</strain>
    </source>
</reference>
<evidence type="ECO:0000313" key="2">
    <source>
        <dbReference type="EMBL" id="MFC5970868.1"/>
    </source>
</evidence>
<feature type="domain" description="Methyltransferase" evidence="1">
    <location>
        <begin position="67"/>
        <end position="154"/>
    </location>
</feature>
<dbReference type="EC" id="2.1.1.64" evidence="2"/>
<dbReference type="GO" id="GO:0102208">
    <property type="term" value="F:2-polyprenyl-6-hydroxyphenol methylase activity"/>
    <property type="evidence" value="ECO:0007669"/>
    <property type="project" value="UniProtKB-EC"/>
</dbReference>
<sequence>MQSDEDALGTAMLDFQRGGLRGDAIHRDGGETWPAFVEENYFGDHGSWLAAHDEERALHESLSGPLLDVGCGAGGHSAYYQERFETVAFDVSPNAVRAARERGVEDVRVLDMFEVGDAFPRGRFSSALVNGTQLGLAGSLPGVSAFLADLARVTTDDAVALVDSYDPTHIDGETAAEFGGYRPDPREGVCRRTFHVEYHRETESASRERLVGPTLSFVLFSPARLRDACVGTPWRVADVVRREVYYTAKLVRE</sequence>
<dbReference type="SUPFAM" id="SSF53335">
    <property type="entry name" value="S-adenosyl-L-methionine-dependent methyltransferases"/>
    <property type="match status" value="1"/>
</dbReference>
<dbReference type="GO" id="GO:0032259">
    <property type="term" value="P:methylation"/>
    <property type="evidence" value="ECO:0007669"/>
    <property type="project" value="UniProtKB-KW"/>
</dbReference>
<dbReference type="EC" id="2.1.1.222" evidence="2"/>
<organism evidence="2 3">
    <name type="scientific">Halomarina salina</name>
    <dbReference type="NCBI Taxonomy" id="1872699"/>
    <lineage>
        <taxon>Archaea</taxon>
        <taxon>Methanobacteriati</taxon>
        <taxon>Methanobacteriota</taxon>
        <taxon>Stenosarchaea group</taxon>
        <taxon>Halobacteria</taxon>
        <taxon>Halobacteriales</taxon>
        <taxon>Natronomonadaceae</taxon>
        <taxon>Halomarina</taxon>
    </lineage>
</organism>
<proteinExistence type="predicted"/>
<dbReference type="RefSeq" id="WP_247413785.1">
    <property type="nucleotide sequence ID" value="NZ_JALLGW010000001.1"/>
</dbReference>
<gene>
    <name evidence="2" type="ORF">ACFPYI_05930</name>
</gene>
<dbReference type="InterPro" id="IPR041698">
    <property type="entry name" value="Methyltransf_25"/>
</dbReference>
<keyword evidence="2" id="KW-0489">Methyltransferase</keyword>
<dbReference type="CDD" id="cd02440">
    <property type="entry name" value="AdoMet_MTases"/>
    <property type="match status" value="1"/>
</dbReference>
<dbReference type="EMBL" id="JBHSQH010000001">
    <property type="protein sequence ID" value="MFC5970868.1"/>
    <property type="molecule type" value="Genomic_DNA"/>
</dbReference>
<dbReference type="InterPro" id="IPR029063">
    <property type="entry name" value="SAM-dependent_MTases_sf"/>
</dbReference>
<name>A0ABD5RKG8_9EURY</name>
<keyword evidence="3" id="KW-1185">Reference proteome</keyword>
<comment type="caution">
    <text evidence="2">The sequence shown here is derived from an EMBL/GenBank/DDBJ whole genome shotgun (WGS) entry which is preliminary data.</text>
</comment>
<protein>
    <submittedName>
        <fullName evidence="2">Class I SAM-dependent methyltransferase</fullName>
        <ecNumber evidence="2">2.1.1.222</ecNumber>
        <ecNumber evidence="2">2.1.1.64</ecNumber>
    </submittedName>
</protein>
<dbReference type="Pfam" id="PF13649">
    <property type="entry name" value="Methyltransf_25"/>
    <property type="match status" value="1"/>
</dbReference>
<dbReference type="AlphaFoldDB" id="A0ABD5RKG8"/>
<dbReference type="Gene3D" id="3.40.50.150">
    <property type="entry name" value="Vaccinia Virus protein VP39"/>
    <property type="match status" value="1"/>
</dbReference>
<evidence type="ECO:0000313" key="3">
    <source>
        <dbReference type="Proteomes" id="UP001596099"/>
    </source>
</evidence>
<keyword evidence="2" id="KW-0808">Transferase</keyword>
<dbReference type="GO" id="GO:0061542">
    <property type="term" value="F:3-demethylubiquinol 3-O-methyltransferase activity"/>
    <property type="evidence" value="ECO:0007669"/>
    <property type="project" value="UniProtKB-EC"/>
</dbReference>
<dbReference type="Proteomes" id="UP001596099">
    <property type="component" value="Unassembled WGS sequence"/>
</dbReference>
<accession>A0ABD5RKG8</accession>
<evidence type="ECO:0000259" key="1">
    <source>
        <dbReference type="Pfam" id="PF13649"/>
    </source>
</evidence>